<dbReference type="Pfam" id="PF00665">
    <property type="entry name" value="rve"/>
    <property type="match status" value="1"/>
</dbReference>
<feature type="region of interest" description="Disordered" evidence="6">
    <location>
        <begin position="648"/>
        <end position="681"/>
    </location>
</feature>
<organism evidence="9">
    <name type="scientific">Fagus sylvatica</name>
    <name type="common">Beechnut</name>
    <dbReference type="NCBI Taxonomy" id="28930"/>
    <lineage>
        <taxon>Eukaryota</taxon>
        <taxon>Viridiplantae</taxon>
        <taxon>Streptophyta</taxon>
        <taxon>Embryophyta</taxon>
        <taxon>Tracheophyta</taxon>
        <taxon>Spermatophyta</taxon>
        <taxon>Magnoliopsida</taxon>
        <taxon>eudicotyledons</taxon>
        <taxon>Gunneridae</taxon>
        <taxon>Pentapetalae</taxon>
        <taxon>rosids</taxon>
        <taxon>fabids</taxon>
        <taxon>Fagales</taxon>
        <taxon>Fagaceae</taxon>
        <taxon>Fagus</taxon>
    </lineage>
</organism>
<name>A0A2N9ETV7_FAGSY</name>
<dbReference type="InterPro" id="IPR025724">
    <property type="entry name" value="GAG-pre-integrase_dom"/>
</dbReference>
<dbReference type="Pfam" id="PF25597">
    <property type="entry name" value="SH3_retrovirus"/>
    <property type="match status" value="1"/>
</dbReference>
<dbReference type="InterPro" id="IPR039537">
    <property type="entry name" value="Retrotran_Ty1/copia-like"/>
</dbReference>
<keyword evidence="5" id="KW-0862">Zinc</keyword>
<evidence type="ECO:0000259" key="8">
    <source>
        <dbReference type="PROSITE" id="PS50994"/>
    </source>
</evidence>
<dbReference type="SUPFAM" id="SSF53098">
    <property type="entry name" value="Ribonuclease H-like"/>
    <property type="match status" value="1"/>
</dbReference>
<dbReference type="InterPro" id="IPR012337">
    <property type="entry name" value="RNaseH-like_sf"/>
</dbReference>
<evidence type="ECO:0000256" key="1">
    <source>
        <dbReference type="ARBA" id="ARBA00022670"/>
    </source>
</evidence>
<feature type="domain" description="CCHC-type" evidence="7">
    <location>
        <begin position="233"/>
        <end position="249"/>
    </location>
</feature>
<protein>
    <recommendedName>
        <fullName evidence="10">CCHC-type domain-containing protein</fullName>
    </recommendedName>
</protein>
<evidence type="ECO:0000313" key="9">
    <source>
        <dbReference type="EMBL" id="SPC78111.1"/>
    </source>
</evidence>
<dbReference type="GO" id="GO:0003676">
    <property type="term" value="F:nucleic acid binding"/>
    <property type="evidence" value="ECO:0007669"/>
    <property type="project" value="InterPro"/>
</dbReference>
<keyword evidence="2" id="KW-0479">Metal-binding</keyword>
<feature type="compositionally biased region" description="Basic residues" evidence="6">
    <location>
        <begin position="222"/>
        <end position="231"/>
    </location>
</feature>
<feature type="compositionally biased region" description="Basic and acidic residues" evidence="6">
    <location>
        <begin position="193"/>
        <end position="221"/>
    </location>
</feature>
<keyword evidence="4" id="KW-0378">Hydrolase</keyword>
<dbReference type="InterPro" id="IPR054722">
    <property type="entry name" value="PolX-like_BBD"/>
</dbReference>
<dbReference type="SUPFAM" id="SSF56672">
    <property type="entry name" value="DNA/RNA polymerases"/>
    <property type="match status" value="1"/>
</dbReference>
<proteinExistence type="predicted"/>
<gene>
    <name evidence="9" type="ORF">FSB_LOCUS5993</name>
</gene>
<dbReference type="GO" id="GO:0004190">
    <property type="term" value="F:aspartic-type endopeptidase activity"/>
    <property type="evidence" value="ECO:0007669"/>
    <property type="project" value="UniProtKB-KW"/>
</dbReference>
<evidence type="ECO:0000256" key="4">
    <source>
        <dbReference type="ARBA" id="ARBA00022801"/>
    </source>
</evidence>
<dbReference type="Pfam" id="PF07727">
    <property type="entry name" value="RVT_2"/>
    <property type="match status" value="1"/>
</dbReference>
<evidence type="ECO:0000259" key="7">
    <source>
        <dbReference type="PROSITE" id="PS50158"/>
    </source>
</evidence>
<dbReference type="Gene3D" id="4.10.60.10">
    <property type="entry name" value="Zinc finger, CCHC-type"/>
    <property type="match status" value="1"/>
</dbReference>
<dbReference type="PROSITE" id="PS50158">
    <property type="entry name" value="ZF_CCHC"/>
    <property type="match status" value="1"/>
</dbReference>
<dbReference type="SUPFAM" id="SSF57756">
    <property type="entry name" value="Retrovirus zinc finger-like domains"/>
    <property type="match status" value="1"/>
</dbReference>
<keyword evidence="5" id="KW-0863">Zinc-finger</keyword>
<dbReference type="PANTHER" id="PTHR42648">
    <property type="entry name" value="TRANSPOSASE, PUTATIVE-RELATED"/>
    <property type="match status" value="1"/>
</dbReference>
<feature type="region of interest" description="Disordered" evidence="6">
    <location>
        <begin position="246"/>
        <end position="266"/>
    </location>
</feature>
<dbReference type="Pfam" id="PF13976">
    <property type="entry name" value="gag_pre-integrs"/>
    <property type="match status" value="1"/>
</dbReference>
<dbReference type="InterPro" id="IPR036397">
    <property type="entry name" value="RNaseH_sf"/>
</dbReference>
<accession>A0A2N9ETV7</accession>
<evidence type="ECO:0000256" key="6">
    <source>
        <dbReference type="SAM" id="MobiDB-lite"/>
    </source>
</evidence>
<dbReference type="InterPro" id="IPR013103">
    <property type="entry name" value="RVT_2"/>
</dbReference>
<dbReference type="PANTHER" id="PTHR42648:SF28">
    <property type="entry name" value="TRANSPOSON-ENCODED PROTEIN WITH RIBONUCLEASE H-LIKE AND RETROVIRUS ZINC FINGER-LIKE DOMAINS"/>
    <property type="match status" value="1"/>
</dbReference>
<dbReference type="Pfam" id="PF00098">
    <property type="entry name" value="zf-CCHC"/>
    <property type="match status" value="1"/>
</dbReference>
<dbReference type="InterPro" id="IPR001878">
    <property type="entry name" value="Znf_CCHC"/>
</dbReference>
<sequence length="1226" mass="139685">MAINASIATVGLVKFDGTGNFGLWQRRVKDLLVQQGLVKALYGKTKKPEKMTDDEWEELDMKAVSTIRLLLADEVMYDVMEENSTAGIWLNLEKRYMSKSLTNKLHLKQKLYGLKMTEGADLRQHINTFKQIISDMLRIDIKFEDEDKAMMLLTSLPASYEHLVTTLLYGKETLELEEVSGALLDHYQRKHKDSAESSGERLVVKGYQDRGRKKDKDDKSARGRSKSKSKAVKCFKCQKKGHMKRDCPEWNKGKEESSTSVNVVADSESDGDMLSVSSSTDGLNNSWLLDSACSFHVTPHRNWFDTYRSINCGSVRMGTLDSKGYSYKSENGIMKVSKGAMIVMTGQKISSNVYKLLGNTILGGVAAVVESEDDDTLLWHMRLGHISERGMRELHKRNLLTGIKSCKLDFCKYCIMGKQCRVRFKTATHKTKGILDYVHSDIWGPVRTPSKGGAQYFMSFIDDYSRKAWVYFLKNKFEAFAKFKIWKAEVENQTGRKIKCLRTDNGTEYRDGDFLKFCEEHGIKRHFTVRKTPQQNGVAERLNRTITETARCLRLNAELPKIFWAEAVDMACEDRSKLDPKSKKCIFLGFKKGVKGYKLWDPVAQKVVISRDVVFDEKSMTKAFKEEKSQAAENSNNIGRSTVQVELDELESQSDEEPHSNDQEQDSTRSDRPKRNKRPPVRYGFEDLISYALLTSSEDPSTFQEAIESSEKDKWMEAMVEENESLSKNKTWELTELPKGKKPIGCKWVFKKKEAVSEKEGERFKARLVAKGYSQRHGIDYDEVFSPVVRHTSIRAVLALVADQDLELEQLDVKTAFLHGNLEEEIFMEQLEGFKQPGTENLVCRLKKSLYGLKQSPRQWYKRFDSYMIQIGYTRCEYDCCVYVRILEDGSYIFLLLYVDDMLIAAKSMCEVNRLKSLLHKEFEMKDLGAAKKILGMEIRRDRETRKLWLSQKNYIRKVLEKFSMLDAKPVSTPLANHFRLSGSQCPKNEEEIENMSKVPYASAVGCLMYAMVCTRPDLAHAVSTVSRYMANPGREHWNAVKWIFRYLKGTAEHGILFSRQPGTNSVVGYVDADYAGEVDDRRSTTGYVFTLSGGPICWKSTLQSIVAMSTTEAEYMAVAEAAKEALWLKGLVKELGLNQGGVQMHCDSQSAIYLAKRIRFIMLGRNTSMLGSTQDKRVDCYRRYCSGEGALTSENAADMLTKPVTTAKFKHCLDLVNVSSLVRAL</sequence>
<dbReference type="Pfam" id="PF22936">
    <property type="entry name" value="Pol_BBD"/>
    <property type="match status" value="1"/>
</dbReference>
<dbReference type="InterPro" id="IPR001584">
    <property type="entry name" value="Integrase_cat-core"/>
</dbReference>
<evidence type="ECO:0000256" key="2">
    <source>
        <dbReference type="ARBA" id="ARBA00022723"/>
    </source>
</evidence>
<dbReference type="GO" id="GO:0008270">
    <property type="term" value="F:zinc ion binding"/>
    <property type="evidence" value="ECO:0007669"/>
    <property type="project" value="UniProtKB-KW"/>
</dbReference>
<dbReference type="Pfam" id="PF14223">
    <property type="entry name" value="Retrotran_gag_2"/>
    <property type="match status" value="1"/>
</dbReference>
<evidence type="ECO:0000256" key="3">
    <source>
        <dbReference type="ARBA" id="ARBA00022750"/>
    </source>
</evidence>
<dbReference type="Gene3D" id="3.30.420.10">
    <property type="entry name" value="Ribonuclease H-like superfamily/Ribonuclease H"/>
    <property type="match status" value="1"/>
</dbReference>
<evidence type="ECO:0000256" key="5">
    <source>
        <dbReference type="PROSITE-ProRule" id="PRU00047"/>
    </source>
</evidence>
<keyword evidence="3" id="KW-0064">Aspartyl protease</keyword>
<dbReference type="AlphaFoldDB" id="A0A2N9ETV7"/>
<keyword evidence="1" id="KW-0645">Protease</keyword>
<feature type="compositionally biased region" description="Basic and acidic residues" evidence="6">
    <location>
        <begin position="656"/>
        <end position="673"/>
    </location>
</feature>
<dbReference type="SMART" id="SM00343">
    <property type="entry name" value="ZnF_C2HC"/>
    <property type="match status" value="1"/>
</dbReference>
<dbReference type="InterPro" id="IPR043502">
    <property type="entry name" value="DNA/RNA_pol_sf"/>
</dbReference>
<dbReference type="PROSITE" id="PS50994">
    <property type="entry name" value="INTEGRASE"/>
    <property type="match status" value="1"/>
</dbReference>
<dbReference type="CDD" id="cd09272">
    <property type="entry name" value="RNase_HI_RT_Ty1"/>
    <property type="match status" value="1"/>
</dbReference>
<dbReference type="InterPro" id="IPR057670">
    <property type="entry name" value="SH3_retrovirus"/>
</dbReference>
<reference evidence="9" key="1">
    <citation type="submission" date="2018-02" db="EMBL/GenBank/DDBJ databases">
        <authorList>
            <person name="Cohen D.B."/>
            <person name="Kent A.D."/>
        </authorList>
    </citation>
    <scope>NUCLEOTIDE SEQUENCE</scope>
</reference>
<feature type="compositionally biased region" description="Basic and acidic residues" evidence="6">
    <location>
        <begin position="246"/>
        <end position="257"/>
    </location>
</feature>
<dbReference type="GO" id="GO:0015074">
    <property type="term" value="P:DNA integration"/>
    <property type="evidence" value="ECO:0007669"/>
    <property type="project" value="InterPro"/>
</dbReference>
<evidence type="ECO:0008006" key="10">
    <source>
        <dbReference type="Google" id="ProtNLM"/>
    </source>
</evidence>
<dbReference type="EMBL" id="OIVN01000313">
    <property type="protein sequence ID" value="SPC78111.1"/>
    <property type="molecule type" value="Genomic_DNA"/>
</dbReference>
<feature type="domain" description="Integrase catalytic" evidence="8">
    <location>
        <begin position="425"/>
        <end position="572"/>
    </location>
</feature>
<dbReference type="InterPro" id="IPR036875">
    <property type="entry name" value="Znf_CCHC_sf"/>
</dbReference>
<feature type="region of interest" description="Disordered" evidence="6">
    <location>
        <begin position="190"/>
        <end position="231"/>
    </location>
</feature>
<dbReference type="GO" id="GO:0006508">
    <property type="term" value="P:proteolysis"/>
    <property type="evidence" value="ECO:0007669"/>
    <property type="project" value="UniProtKB-KW"/>
</dbReference>